<organism evidence="1 2">
    <name type="scientific">Sulfobacillus thermotolerans</name>
    <dbReference type="NCBI Taxonomy" id="338644"/>
    <lineage>
        <taxon>Bacteria</taxon>
        <taxon>Bacillati</taxon>
        <taxon>Bacillota</taxon>
        <taxon>Clostridia</taxon>
        <taxon>Eubacteriales</taxon>
        <taxon>Clostridiales Family XVII. Incertae Sedis</taxon>
        <taxon>Sulfobacillus</taxon>
    </lineage>
</organism>
<name>A0ABN5H2E3_9FIRM</name>
<dbReference type="EMBL" id="CP019454">
    <property type="protein sequence ID" value="AUW94684.1"/>
    <property type="molecule type" value="Genomic_DNA"/>
</dbReference>
<proteinExistence type="predicted"/>
<gene>
    <name evidence="1" type="ORF">BXT84_12615</name>
</gene>
<evidence type="ECO:0000313" key="2">
    <source>
        <dbReference type="Proteomes" id="UP000325292"/>
    </source>
</evidence>
<dbReference type="Proteomes" id="UP000325292">
    <property type="component" value="Chromosome"/>
</dbReference>
<protein>
    <submittedName>
        <fullName evidence="1">Uncharacterized protein</fullName>
    </submittedName>
</protein>
<sequence>MRRLWWVPFVVIGAVWWLWPVPHSEQQPRSKVSLASLVAREQFIMRYASPEDQRLWVQSGQPPIRFSPSDDILYFTPRPSGPNGNIPLILRWPRSVADQHILTRLVGSPALVTANGHVIPVAWDFHAVTP</sequence>
<evidence type="ECO:0000313" key="1">
    <source>
        <dbReference type="EMBL" id="AUW94684.1"/>
    </source>
</evidence>
<accession>A0ABN5H2E3</accession>
<reference evidence="1 2" key="1">
    <citation type="journal article" date="2019" name="Sci. Rep.">
        <title>Sulfobacillus thermotolerans: new insights into resistance and metabolic capacities of acidophilic chemolithotrophs.</title>
        <authorList>
            <person name="Panyushkina A.E."/>
            <person name="Babenko V.V."/>
            <person name="Nikitina A.S."/>
            <person name="Selezneva O.V."/>
            <person name="Tsaplina I.A."/>
            <person name="Letarova M.A."/>
            <person name="Kostryukova E.S."/>
            <person name="Letarov A.V."/>
        </authorList>
    </citation>
    <scope>NUCLEOTIDE SEQUENCE [LARGE SCALE GENOMIC DNA]</scope>
    <source>
        <strain evidence="1 2">Kr1</strain>
    </source>
</reference>
<keyword evidence="2" id="KW-1185">Reference proteome</keyword>